<dbReference type="EMBL" id="JAUSWN010000015">
    <property type="protein sequence ID" value="MDQ0480166.1"/>
    <property type="molecule type" value="Genomic_DNA"/>
</dbReference>
<dbReference type="RefSeq" id="WP_111942609.1">
    <property type="nucleotide sequence ID" value="NZ_BAAACJ010000014.1"/>
</dbReference>
<gene>
    <name evidence="1" type="ORF">QOZ93_001914</name>
</gene>
<reference evidence="1 2" key="1">
    <citation type="submission" date="2023-07" db="EMBL/GenBank/DDBJ databases">
        <title>Genomic Encyclopedia of Type Strains, Phase IV (KMG-IV): sequencing the most valuable type-strain genomes for metagenomic binning, comparative biology and taxonomic classification.</title>
        <authorList>
            <person name="Goeker M."/>
        </authorList>
    </citation>
    <scope>NUCLEOTIDE SEQUENCE [LARGE SCALE GENOMIC DNA]</scope>
    <source>
        <strain evidence="1 2">DSM 1400</strain>
    </source>
</reference>
<evidence type="ECO:0000313" key="2">
    <source>
        <dbReference type="Proteomes" id="UP001224418"/>
    </source>
</evidence>
<organism evidence="1 2">
    <name type="scientific">Hathewaya limosa</name>
    <name type="common">Clostridium limosum</name>
    <dbReference type="NCBI Taxonomy" id="1536"/>
    <lineage>
        <taxon>Bacteria</taxon>
        <taxon>Bacillati</taxon>
        <taxon>Bacillota</taxon>
        <taxon>Clostridia</taxon>
        <taxon>Eubacteriales</taxon>
        <taxon>Clostridiaceae</taxon>
        <taxon>Hathewaya</taxon>
    </lineage>
</organism>
<comment type="caution">
    <text evidence="1">The sequence shown here is derived from an EMBL/GenBank/DDBJ whole genome shotgun (WGS) entry which is preliminary data.</text>
</comment>
<proteinExistence type="predicted"/>
<keyword evidence="2" id="KW-1185">Reference proteome</keyword>
<accession>A0ABU0JSU9</accession>
<evidence type="ECO:0000313" key="1">
    <source>
        <dbReference type="EMBL" id="MDQ0480166.1"/>
    </source>
</evidence>
<dbReference type="Proteomes" id="UP001224418">
    <property type="component" value="Unassembled WGS sequence"/>
</dbReference>
<name>A0ABU0JSU9_HATLI</name>
<protein>
    <submittedName>
        <fullName evidence="1">Uncharacterized protein</fullName>
    </submittedName>
</protein>
<sequence length="101" mass="12163">MIDKRIEQRLKAINLKYVLSLSMRQLSKYLVDELRVFESEKDLKLFILEYIGKTFEDDNTDFPIRYYEVLEEDLIKDPELRDDEFVQLQVSTLIDKDPVNE</sequence>